<evidence type="ECO:0000313" key="2">
    <source>
        <dbReference type="Proteomes" id="UP001165069"/>
    </source>
</evidence>
<comment type="caution">
    <text evidence="1">The sequence shown here is derived from an EMBL/GenBank/DDBJ whole genome shotgun (WGS) entry which is preliminary data.</text>
</comment>
<keyword evidence="2" id="KW-1185">Reference proteome</keyword>
<evidence type="ECO:0000313" key="1">
    <source>
        <dbReference type="EMBL" id="GLH71788.1"/>
    </source>
</evidence>
<protein>
    <submittedName>
        <fullName evidence="1">Uncharacterized protein</fullName>
    </submittedName>
</protein>
<sequence>MAANRPRITGITLNVLMPDGTTRVHTIDPKAAEALAWSDRAVQILGKYYDKGGPAEGKQMAREEFLQHFPHGAPIIGEQPHLTVTPDVVNQIWNHPKEDGNTPAYLCKSPVNIVNG</sequence>
<dbReference type="EMBL" id="BSDE01000001">
    <property type="protein sequence ID" value="GLH71788.1"/>
    <property type="molecule type" value="Genomic_DNA"/>
</dbReference>
<proteinExistence type="predicted"/>
<name>A0ABQ5QBM0_9BACT</name>
<dbReference type="RefSeq" id="WP_285569346.1">
    <property type="nucleotide sequence ID" value="NZ_BSDE01000001.1"/>
</dbReference>
<dbReference type="Proteomes" id="UP001165069">
    <property type="component" value="Unassembled WGS sequence"/>
</dbReference>
<accession>A0ABQ5QBM0</accession>
<reference evidence="1 2" key="1">
    <citation type="journal article" date="2023" name="Antonie Van Leeuwenhoek">
        <title>Mesoterricola silvestris gen. nov., sp. nov., Mesoterricola sediminis sp. nov., Geothrix oryzae sp. nov., Geothrix edaphica sp. nov., Geothrix rubra sp. nov., and Geothrix limicola sp. nov., six novel members of Acidobacteriota isolated from soils.</title>
        <authorList>
            <person name="Itoh H."/>
            <person name="Sugisawa Y."/>
            <person name="Mise K."/>
            <person name="Xu Z."/>
            <person name="Kuniyasu M."/>
            <person name="Ushijima N."/>
            <person name="Kawano K."/>
            <person name="Kobayashi E."/>
            <person name="Shiratori Y."/>
            <person name="Masuda Y."/>
            <person name="Senoo K."/>
        </authorList>
    </citation>
    <scope>NUCLEOTIDE SEQUENCE [LARGE SCALE GENOMIC DNA]</scope>
    <source>
        <strain evidence="1 2">Red804</strain>
    </source>
</reference>
<organism evidence="1 2">
    <name type="scientific">Geothrix limicola</name>
    <dbReference type="NCBI Taxonomy" id="2927978"/>
    <lineage>
        <taxon>Bacteria</taxon>
        <taxon>Pseudomonadati</taxon>
        <taxon>Acidobacteriota</taxon>
        <taxon>Holophagae</taxon>
        <taxon>Holophagales</taxon>
        <taxon>Holophagaceae</taxon>
        <taxon>Geothrix</taxon>
    </lineage>
</organism>
<gene>
    <name evidence="1" type="ORF">GETHLI_02900</name>
</gene>